<feature type="region of interest" description="Disordered" evidence="1">
    <location>
        <begin position="135"/>
        <end position="155"/>
    </location>
</feature>
<feature type="compositionally biased region" description="Basic and acidic residues" evidence="1">
    <location>
        <begin position="135"/>
        <end position="149"/>
    </location>
</feature>
<reference evidence="2" key="1">
    <citation type="submission" date="2017-09" db="EMBL/GenBank/DDBJ databases">
        <title>Contemporary evolution of a Lepidopteran species, Heliothis virescens, in response to modern agricultural practices.</title>
        <authorList>
            <person name="Fritz M.L."/>
            <person name="Deyonke A.M."/>
            <person name="Papanicolaou A."/>
            <person name="Micinski S."/>
            <person name="Westbrook J."/>
            <person name="Gould F."/>
        </authorList>
    </citation>
    <scope>NUCLEOTIDE SEQUENCE [LARGE SCALE GENOMIC DNA]</scope>
    <source>
        <strain evidence="2">HvINT-</strain>
        <tissue evidence="2">Whole body</tissue>
    </source>
</reference>
<evidence type="ECO:0000313" key="2">
    <source>
        <dbReference type="EMBL" id="PCG66426.1"/>
    </source>
</evidence>
<proteinExistence type="predicted"/>
<organism evidence="2">
    <name type="scientific">Heliothis virescens</name>
    <name type="common">Tobacco budworm moth</name>
    <dbReference type="NCBI Taxonomy" id="7102"/>
    <lineage>
        <taxon>Eukaryota</taxon>
        <taxon>Metazoa</taxon>
        <taxon>Ecdysozoa</taxon>
        <taxon>Arthropoda</taxon>
        <taxon>Hexapoda</taxon>
        <taxon>Insecta</taxon>
        <taxon>Pterygota</taxon>
        <taxon>Neoptera</taxon>
        <taxon>Endopterygota</taxon>
        <taxon>Lepidoptera</taxon>
        <taxon>Glossata</taxon>
        <taxon>Ditrysia</taxon>
        <taxon>Noctuoidea</taxon>
        <taxon>Noctuidae</taxon>
        <taxon>Heliothinae</taxon>
        <taxon>Heliothis</taxon>
    </lineage>
</organism>
<name>A0A2A4J3W4_HELVI</name>
<sequence length="398" mass="43010">MFGIRTPVGKQIAPPNREASPEVTPNASPAQPAKTNVRRSIEVLEAVHTPLSSSVPAAPAKPKKVAILKSTPPAPLAGATEGPKTSTSVSRVQEARNWVTKAKIALGQSRNLRTDIKEDVTQALDTLYRMVRDGEADRGRGSATKKKEQSVTVDAVPTERCSQEYSRLLSSLADHSKLVRESTEKMEELKSSLTKHSSTLETTTYAGVLAAPKPLAAPRRLGHLCESRGARVAAEPSSGFAAFLRPRTYSPGLTLRPAALGSSLGGGSLHGLHTLRASPSERRSRRTPQPLRRVSAARGGRRIFRWEAPRKASTRGMTMLPHLGACRSRTMRLDLLVADAHLPSWCGAGATSWLPHLWAAASLLLLTQAATCRRRSDSPHLLGWVTKFQLSSRALTLH</sequence>
<protein>
    <submittedName>
        <fullName evidence="2">Uncharacterized protein</fullName>
    </submittedName>
</protein>
<feature type="region of interest" description="Disordered" evidence="1">
    <location>
        <begin position="271"/>
        <end position="294"/>
    </location>
</feature>
<comment type="caution">
    <text evidence="2">The sequence shown here is derived from an EMBL/GenBank/DDBJ whole genome shotgun (WGS) entry which is preliminary data.</text>
</comment>
<accession>A0A2A4J3W4</accession>
<dbReference type="EMBL" id="NWSH01003374">
    <property type="protein sequence ID" value="PCG66426.1"/>
    <property type="molecule type" value="Genomic_DNA"/>
</dbReference>
<dbReference type="AlphaFoldDB" id="A0A2A4J3W4"/>
<feature type="region of interest" description="Disordered" evidence="1">
    <location>
        <begin position="1"/>
        <end position="35"/>
    </location>
</feature>
<gene>
    <name evidence="2" type="ORF">B5V51_7695</name>
</gene>
<evidence type="ECO:0000256" key="1">
    <source>
        <dbReference type="SAM" id="MobiDB-lite"/>
    </source>
</evidence>
<feature type="region of interest" description="Disordered" evidence="1">
    <location>
        <begin position="72"/>
        <end position="91"/>
    </location>
</feature>